<reference evidence="2" key="1">
    <citation type="submission" date="2019-11" db="EMBL/GenBank/DDBJ databases">
        <authorList>
            <person name="Feng L."/>
        </authorList>
    </citation>
    <scope>NUCLEOTIDE SEQUENCE</scope>
    <source>
        <strain evidence="2">EFaeciumLFYP64</strain>
    </source>
</reference>
<evidence type="ECO:0000259" key="1">
    <source>
        <dbReference type="Pfam" id="PF09992"/>
    </source>
</evidence>
<dbReference type="PANTHER" id="PTHR40446:SF2">
    <property type="entry name" value="N-ACETYLGLUCOSAMINE-1-PHOSPHODIESTER ALPHA-N-ACETYLGLUCOSAMINIDASE"/>
    <property type="match status" value="1"/>
</dbReference>
<gene>
    <name evidence="2" type="ORF">EFLFYP64_02320</name>
</gene>
<dbReference type="PANTHER" id="PTHR40446">
    <property type="entry name" value="N-ACETYLGLUCOSAMINE-1-PHOSPHODIESTER ALPHA-N-ACETYLGLUCOSAMINIDASE"/>
    <property type="match status" value="1"/>
</dbReference>
<dbReference type="AlphaFoldDB" id="A0A6N3EX27"/>
<proteinExistence type="predicted"/>
<name>A0A6N3EX27_ENTFC</name>
<organism evidence="2">
    <name type="scientific">Enterococcus faecium</name>
    <name type="common">Streptococcus faecium</name>
    <dbReference type="NCBI Taxonomy" id="1352"/>
    <lineage>
        <taxon>Bacteria</taxon>
        <taxon>Bacillati</taxon>
        <taxon>Bacillota</taxon>
        <taxon>Bacilli</taxon>
        <taxon>Lactobacillales</taxon>
        <taxon>Enterococcaceae</taxon>
        <taxon>Enterococcus</taxon>
    </lineage>
</organism>
<dbReference type="InterPro" id="IPR018711">
    <property type="entry name" value="NAGPA"/>
</dbReference>
<dbReference type="EMBL" id="CACRTQ010000059">
    <property type="protein sequence ID" value="VYU44674.1"/>
    <property type="molecule type" value="Genomic_DNA"/>
</dbReference>
<sequence length="88" mass="9173">MKSNPRTAIAQVGTNHYLVVVSEGRTDDSQGLSLSELATVLKNHGAKTAYNLDGGGSTTLYFNGKVINQTVGGSGNSERSVSDIVFIG</sequence>
<protein>
    <recommendedName>
        <fullName evidence="1">Phosphodiester glycosidase domain-containing protein</fullName>
    </recommendedName>
</protein>
<dbReference type="Pfam" id="PF09992">
    <property type="entry name" value="NAGPA"/>
    <property type="match status" value="1"/>
</dbReference>
<evidence type="ECO:0000313" key="2">
    <source>
        <dbReference type="EMBL" id="VYU44674.1"/>
    </source>
</evidence>
<accession>A0A6N3EX27</accession>
<feature type="domain" description="Phosphodiester glycosidase" evidence="1">
    <location>
        <begin position="3"/>
        <end position="87"/>
    </location>
</feature>